<organism evidence="3 4">
    <name type="scientific">Mesobacillus subterraneus</name>
    <dbReference type="NCBI Taxonomy" id="285983"/>
    <lineage>
        <taxon>Bacteria</taxon>
        <taxon>Bacillati</taxon>
        <taxon>Bacillota</taxon>
        <taxon>Bacilli</taxon>
        <taxon>Bacillales</taxon>
        <taxon>Bacillaceae</taxon>
        <taxon>Mesobacillus</taxon>
    </lineage>
</organism>
<evidence type="ECO:0000313" key="3">
    <source>
        <dbReference type="EMBL" id="RSD27450.1"/>
    </source>
</evidence>
<sequence length="165" mass="18311">MNKRTAQAFALGLLFSAVLLWAGSSVIAEKEPKKEAPQEIAVSDAKKVLEGKGFQVLNSTEFSELNEKAEAAVKEEKPKEEAPAEKAEEKEEVKEEKKFTLVIAGGMSPGDVAIMLKSQGIIDDNKKFERFLIDKGYHTKVQIGQYELTTGLDYHQIAKIITKNR</sequence>
<name>A0A427TSQ5_9BACI</name>
<comment type="caution">
    <text evidence="3">The sequence shown here is derived from an EMBL/GenBank/DDBJ whole genome shotgun (WGS) entry which is preliminary data.</text>
</comment>
<evidence type="ECO:0008006" key="5">
    <source>
        <dbReference type="Google" id="ProtNLM"/>
    </source>
</evidence>
<dbReference type="RefSeq" id="WP_125479905.1">
    <property type="nucleotide sequence ID" value="NZ_RSFW01000012.1"/>
</dbReference>
<feature type="chain" id="PRO_5039061972" description="Aminodeoxychorismate lyase" evidence="2">
    <location>
        <begin position="23"/>
        <end position="165"/>
    </location>
</feature>
<reference evidence="4" key="1">
    <citation type="submission" date="2018-12" db="EMBL/GenBank/DDBJ databases">
        <title>Bacillus chawlae sp. nov., Bacillus glennii sp. nov., and Bacillus saganii sp. nov. Isolated from the Vehicle Assembly Building at Kennedy Space Center where the Viking Spacecraft were Assembled.</title>
        <authorList>
            <person name="Seuylemezian A."/>
            <person name="Vaishampayan P."/>
        </authorList>
    </citation>
    <scope>NUCLEOTIDE SEQUENCE [LARGE SCALE GENOMIC DNA]</scope>
    <source>
        <strain evidence="4">DSM 13966</strain>
    </source>
</reference>
<proteinExistence type="predicted"/>
<feature type="signal peptide" evidence="2">
    <location>
        <begin position="1"/>
        <end position="22"/>
    </location>
</feature>
<dbReference type="Proteomes" id="UP000279911">
    <property type="component" value="Unassembled WGS sequence"/>
</dbReference>
<evidence type="ECO:0000256" key="1">
    <source>
        <dbReference type="SAM" id="MobiDB-lite"/>
    </source>
</evidence>
<dbReference type="OrthoDB" id="2138957at2"/>
<dbReference type="Gene3D" id="3.30.1490.480">
    <property type="entry name" value="Endolytic murein transglycosylase"/>
    <property type="match status" value="1"/>
</dbReference>
<keyword evidence="2" id="KW-0732">Signal</keyword>
<evidence type="ECO:0000256" key="2">
    <source>
        <dbReference type="SAM" id="SignalP"/>
    </source>
</evidence>
<dbReference type="AlphaFoldDB" id="A0A427TSQ5"/>
<feature type="region of interest" description="Disordered" evidence="1">
    <location>
        <begin position="68"/>
        <end position="92"/>
    </location>
</feature>
<dbReference type="EMBL" id="RSFW01000012">
    <property type="protein sequence ID" value="RSD27450.1"/>
    <property type="molecule type" value="Genomic_DNA"/>
</dbReference>
<gene>
    <name evidence="3" type="ORF">EJA10_10255</name>
</gene>
<accession>A0A427TSQ5</accession>
<evidence type="ECO:0000313" key="4">
    <source>
        <dbReference type="Proteomes" id="UP000279911"/>
    </source>
</evidence>
<protein>
    <recommendedName>
        <fullName evidence="5">Aminodeoxychorismate lyase</fullName>
    </recommendedName>
</protein>